<dbReference type="EMBL" id="CP002955">
    <property type="protein sequence ID" value="AEL26762.1"/>
    <property type="molecule type" value="Genomic_DNA"/>
</dbReference>
<evidence type="ECO:0000313" key="3">
    <source>
        <dbReference type="EMBL" id="AEL26762.1"/>
    </source>
</evidence>
<dbReference type="Gene3D" id="1.10.357.10">
    <property type="entry name" value="Tetracycline Repressor, domain 2"/>
    <property type="match status" value="1"/>
</dbReference>
<evidence type="ECO:0000313" key="4">
    <source>
        <dbReference type="Proteomes" id="UP000001635"/>
    </source>
</evidence>
<evidence type="ECO:0000256" key="1">
    <source>
        <dbReference type="ARBA" id="ARBA00023125"/>
    </source>
</evidence>
<dbReference type="KEGG" id="cmr:Cycma_3034"/>
<keyword evidence="4" id="KW-1185">Reference proteome</keyword>
<protein>
    <submittedName>
        <fullName evidence="3">Regulatory protein TetR</fullName>
    </submittedName>
</protein>
<reference evidence="4" key="1">
    <citation type="submission" date="2011-07" db="EMBL/GenBank/DDBJ databases">
        <title>The complete genome of Cyclobacterium marinum DSM 745.</title>
        <authorList>
            <person name="Lucas S."/>
            <person name="Han J."/>
            <person name="Lapidus A."/>
            <person name="Bruce D."/>
            <person name="Goodwin L."/>
            <person name="Pitluck S."/>
            <person name="Peters L."/>
            <person name="Kyrpides N."/>
            <person name="Mavromatis K."/>
            <person name="Ivanova N."/>
            <person name="Ovchinnikova G."/>
            <person name="Chertkov O."/>
            <person name="Detter J.C."/>
            <person name="Tapia R."/>
            <person name="Han C."/>
            <person name="Land M."/>
            <person name="Hauser L."/>
            <person name="Markowitz V."/>
            <person name="Cheng J.-F."/>
            <person name="Hugenholtz P."/>
            <person name="Woyke T."/>
            <person name="Wu D."/>
            <person name="Tindall B."/>
            <person name="Schuetze A."/>
            <person name="Brambilla E."/>
            <person name="Klenk H.-P."/>
            <person name="Eisen J.A."/>
        </authorList>
    </citation>
    <scope>NUCLEOTIDE SEQUENCE [LARGE SCALE GENOMIC DNA]</scope>
    <source>
        <strain evidence="4">ATCC 25205 / DSM 745 / LMG 13164 / NCIMB 1802</strain>
    </source>
</reference>
<feature type="domain" description="HTH tetR-type" evidence="2">
    <location>
        <begin position="30"/>
        <end position="74"/>
    </location>
</feature>
<dbReference type="GO" id="GO:0003677">
    <property type="term" value="F:DNA binding"/>
    <property type="evidence" value="ECO:0007669"/>
    <property type="project" value="UniProtKB-KW"/>
</dbReference>
<gene>
    <name evidence="3" type="ordered locus">Cycma_3034</name>
</gene>
<dbReference type="eggNOG" id="COG1309">
    <property type="taxonomic scope" value="Bacteria"/>
</dbReference>
<dbReference type="InterPro" id="IPR001647">
    <property type="entry name" value="HTH_TetR"/>
</dbReference>
<name>G0J578_CYCMS</name>
<dbReference type="InterPro" id="IPR009057">
    <property type="entry name" value="Homeodomain-like_sf"/>
</dbReference>
<dbReference type="Proteomes" id="UP000001635">
    <property type="component" value="Chromosome"/>
</dbReference>
<dbReference type="SUPFAM" id="SSF46689">
    <property type="entry name" value="Homeodomain-like"/>
    <property type="match status" value="1"/>
</dbReference>
<dbReference type="Pfam" id="PF00440">
    <property type="entry name" value="TetR_N"/>
    <property type="match status" value="1"/>
</dbReference>
<accession>G0J578</accession>
<dbReference type="STRING" id="880070.Cycma_3034"/>
<dbReference type="AlphaFoldDB" id="G0J578"/>
<organism evidence="3 4">
    <name type="scientific">Cyclobacterium marinum (strain ATCC 25205 / DSM 745 / LMG 13164 / NCIMB 1802)</name>
    <name type="common">Flectobacillus marinus</name>
    <dbReference type="NCBI Taxonomy" id="880070"/>
    <lineage>
        <taxon>Bacteria</taxon>
        <taxon>Pseudomonadati</taxon>
        <taxon>Bacteroidota</taxon>
        <taxon>Cytophagia</taxon>
        <taxon>Cytophagales</taxon>
        <taxon>Cyclobacteriaceae</taxon>
        <taxon>Cyclobacterium</taxon>
    </lineage>
</organism>
<proteinExistence type="predicted"/>
<evidence type="ECO:0000259" key="2">
    <source>
        <dbReference type="Pfam" id="PF00440"/>
    </source>
</evidence>
<sequence length="224" mass="26571">MHRIMRNIIIPVSHDIFIKDPLSSALGKRILKESLALIEVKGIEAFNFKMLSSKVECTEAAIYRYFENKNKLLLYYINWYWGWLEYNLVYCTANLESPADKLKMAISLLVEGPLYQENQYLNIHSLNRVVWEESNKSFMIRELKSDTKSKMLQQFYDFSERLKDLIIAYKPDFPFPKVLVSTLIWSSILNTFSQRHMADLIEENFNGQNKVDFYYNMVFNSLKR</sequence>
<dbReference type="HOGENOM" id="CLU_1233814_0_0_10"/>
<keyword evidence="1" id="KW-0238">DNA-binding</keyword>